<protein>
    <submittedName>
        <fullName evidence="1">Uncharacterized protein</fullName>
    </submittedName>
</protein>
<dbReference type="VEuPathDB" id="FungiDB:A9K55_000010"/>
<evidence type="ECO:0000313" key="2">
    <source>
        <dbReference type="Proteomes" id="UP000323067"/>
    </source>
</evidence>
<accession>A0A2H4SVP3</accession>
<dbReference type="AlphaFoldDB" id="A0A2H4SVP3"/>
<reference evidence="1 2" key="1">
    <citation type="journal article" date="2017" name="BMC Genomics">
        <title>Chromosome level assembly and secondary metabolite potential of the parasitic fungus Cordyceps militaris.</title>
        <authorList>
            <person name="Kramer G.J."/>
            <person name="Nodwell J.R."/>
        </authorList>
    </citation>
    <scope>NUCLEOTIDE SEQUENCE [LARGE SCALE GENOMIC DNA]</scope>
    <source>
        <strain evidence="1 2">ATCC 34164</strain>
    </source>
</reference>
<proteinExistence type="predicted"/>
<dbReference type="EMBL" id="CP023328">
    <property type="protein sequence ID" value="ATY67167.1"/>
    <property type="molecule type" value="Genomic_DNA"/>
</dbReference>
<gene>
    <name evidence="1" type="ORF">A9K55_000010</name>
</gene>
<dbReference type="OrthoDB" id="3437405at2759"/>
<name>A0A2H4SVP3_CORMI</name>
<dbReference type="Proteomes" id="UP000323067">
    <property type="component" value="Chromosome i"/>
</dbReference>
<evidence type="ECO:0000313" key="1">
    <source>
        <dbReference type="EMBL" id="ATY67167.1"/>
    </source>
</evidence>
<dbReference type="VEuPathDB" id="FungiDB:CCM_07314"/>
<organism evidence="1 2">
    <name type="scientific">Cordyceps militaris</name>
    <name type="common">Caterpillar fungus</name>
    <name type="synonym">Clavaria militaris</name>
    <dbReference type="NCBI Taxonomy" id="73501"/>
    <lineage>
        <taxon>Eukaryota</taxon>
        <taxon>Fungi</taxon>
        <taxon>Dikarya</taxon>
        <taxon>Ascomycota</taxon>
        <taxon>Pezizomycotina</taxon>
        <taxon>Sordariomycetes</taxon>
        <taxon>Hypocreomycetidae</taxon>
        <taxon>Hypocreales</taxon>
        <taxon>Cordycipitaceae</taxon>
        <taxon>Cordyceps</taxon>
    </lineage>
</organism>
<sequence length="595" mass="67384">MDNLMGWVMGTAPSPFAGLFGEGLTRRRNTPSGAYDHILGPDTPTADQQNRLWAVDRVLEPQTLVHFIEFAINGELLSGKKTALPILGDEYDYIQVPFSQWAPAPYSSQEISLVEAIMGSTGSFQDRGGLVPVAKELLAMKARVWEGIMPLSERRWMDLDLDNPSQFHQACQFISAVTDVFHYLNIPEIKASLRETFNRIWAHLDKFDKAVHALQANTTNPDFSMAALWHEYIEDHFSSIAARSNRWVIEHIDRLRTPILEALAQDTDIDALDSDDDYGESLADLIHDLHEGAVQADSSIFIPTDGYHGASLRSQDDVPGNTSHRYREEPITFSASTEKRKADYYFRVRYLSHLESFKMESLLDRSVVSHAKDQVRAEVQARKELRGNDTTLDEPPRWVAQARRHFSYGKTIPWAFIGFRTSYGHSDEEWERFKSSFHADISNWGSELGDIDDIRALSVVEWHDVEGTVDGKVDGIAAAEKQFETLSQDEELMERFNNEVYLVADKESIDSYLRPNATAGHILAVEAGFDVDEADAERLSESPGYDGWLRLQGSLVWDDLSALMLMQTQFLMDLWPLAKDDPEKVYRHPLGPVRG</sequence>